<evidence type="ECO:0000256" key="1">
    <source>
        <dbReference type="SAM" id="Coils"/>
    </source>
</evidence>
<protein>
    <submittedName>
        <fullName evidence="3">Uncharacterized protein</fullName>
    </submittedName>
</protein>
<sequence precursor="true">MKHPPPPIHTPRHLGLACAAVLMLAPALNAQAQAQKGGGNAQSIYTCTDSKGRRITSDRPIVDCLDREQQRLGRTGTVREVIPPSYTREEREKVEAKRRAEQEEQARIQEERRRERALLIRYPNQAVHDKERQDALAQIDDVIAAVHKREAALVEQRKGIAQELEFYQGDLTKAPLWLRRKVEDNDKQMDVQKRFLADQTQEKQRVNARFDEELAKLKQLWANTAAQSR</sequence>
<reference evidence="4" key="1">
    <citation type="submission" date="2014-02" db="EMBL/GenBank/DDBJ databases">
        <authorList>
            <person name="Gan H."/>
        </authorList>
    </citation>
    <scope>NUCLEOTIDE SEQUENCE [LARGE SCALE GENOMIC DNA]</scope>
    <source>
        <strain evidence="4">S1</strain>
    </source>
</reference>
<name>A0A1L1PI73_HYDIT</name>
<keyword evidence="2" id="KW-0732">Signal</keyword>
<keyword evidence="1" id="KW-0175">Coiled coil</keyword>
<dbReference type="EMBL" id="CCAE010000013">
    <property type="protein sequence ID" value="CDN87663.1"/>
    <property type="molecule type" value="Genomic_DNA"/>
</dbReference>
<keyword evidence="4" id="KW-1185">Reference proteome</keyword>
<feature type="coiled-coil region" evidence="1">
    <location>
        <begin position="86"/>
        <end position="114"/>
    </location>
</feature>
<dbReference type="Proteomes" id="UP000028878">
    <property type="component" value="Unassembled WGS sequence"/>
</dbReference>
<accession>A0A1L1PI73</accession>
<evidence type="ECO:0000256" key="2">
    <source>
        <dbReference type="SAM" id="SignalP"/>
    </source>
</evidence>
<organism evidence="3 4">
    <name type="scientific">Hydrogenophaga intermedia</name>
    <dbReference type="NCBI Taxonomy" id="65786"/>
    <lineage>
        <taxon>Bacteria</taxon>
        <taxon>Pseudomonadati</taxon>
        <taxon>Pseudomonadota</taxon>
        <taxon>Betaproteobacteria</taxon>
        <taxon>Burkholderiales</taxon>
        <taxon>Comamonadaceae</taxon>
        <taxon>Hydrogenophaga</taxon>
    </lineage>
</organism>
<dbReference type="AlphaFoldDB" id="A0A1L1PI73"/>
<dbReference type="RefSeq" id="WP_009519387.1">
    <property type="nucleotide sequence ID" value="NZ_CCAE010000013.1"/>
</dbReference>
<proteinExistence type="predicted"/>
<gene>
    <name evidence="3" type="ORF">BN948_02088</name>
</gene>
<reference evidence="4" key="2">
    <citation type="submission" date="2014-11" db="EMBL/GenBank/DDBJ databases">
        <title>Draft genome sequence of Hydrogenophaga intermedia S1.</title>
        <authorList>
            <person name="Gan H.M."/>
            <person name="Chew T.H."/>
            <person name="Stolz A."/>
        </authorList>
    </citation>
    <scope>NUCLEOTIDE SEQUENCE [LARGE SCALE GENOMIC DNA]</scope>
    <source>
        <strain evidence="4">S1</strain>
    </source>
</reference>
<feature type="chain" id="PRO_5009681429" evidence="2">
    <location>
        <begin position="33"/>
        <end position="229"/>
    </location>
</feature>
<evidence type="ECO:0000313" key="4">
    <source>
        <dbReference type="Proteomes" id="UP000028878"/>
    </source>
</evidence>
<feature type="signal peptide" evidence="2">
    <location>
        <begin position="1"/>
        <end position="32"/>
    </location>
</feature>
<evidence type="ECO:0000313" key="3">
    <source>
        <dbReference type="EMBL" id="CDN87663.1"/>
    </source>
</evidence>